<accession>A0ABX0N0K3</accession>
<keyword evidence="1" id="KW-0175">Coiled coil</keyword>
<protein>
    <submittedName>
        <fullName evidence="2">Uncharacterized protein</fullName>
    </submittedName>
</protein>
<proteinExistence type="predicted"/>
<comment type="caution">
    <text evidence="2">The sequence shown here is derived from an EMBL/GenBank/DDBJ whole genome shotgun (WGS) entry which is preliminary data.</text>
</comment>
<dbReference type="Proteomes" id="UP000621455">
    <property type="component" value="Unassembled WGS sequence"/>
</dbReference>
<evidence type="ECO:0000256" key="1">
    <source>
        <dbReference type="SAM" id="Coils"/>
    </source>
</evidence>
<name>A0ABX0N0K3_9BURK</name>
<organism evidence="2 3">
    <name type="scientific">Massilia frigida</name>
    <dbReference type="NCBI Taxonomy" id="2609281"/>
    <lineage>
        <taxon>Bacteria</taxon>
        <taxon>Pseudomonadati</taxon>
        <taxon>Pseudomonadota</taxon>
        <taxon>Betaproteobacteria</taxon>
        <taxon>Burkholderiales</taxon>
        <taxon>Oxalobacteraceae</taxon>
        <taxon>Telluria group</taxon>
        <taxon>Massilia</taxon>
    </lineage>
</organism>
<dbReference type="EMBL" id="WHJG01000004">
    <property type="protein sequence ID" value="NHZ78774.1"/>
    <property type="molecule type" value="Genomic_DNA"/>
</dbReference>
<sequence>MSNNELEISTGGVSYKVSELSQEAQQQVANLRFVESEMARLNAQMAIYETARGTYKSVLKDLLPKTAQ</sequence>
<feature type="coiled-coil region" evidence="1">
    <location>
        <begin position="17"/>
        <end position="51"/>
    </location>
</feature>
<keyword evidence="3" id="KW-1185">Reference proteome</keyword>
<reference evidence="2 3" key="1">
    <citation type="submission" date="2019-10" db="EMBL/GenBank/DDBJ databases">
        <title>Taxonomy of Antarctic Massilia spp.: description of Massilia rubra sp. nov., Massilia aquatica sp. nov., Massilia mucilaginosa sp. nov., Massilia frigida sp. nov. isolated from streams, lakes and regoliths.</title>
        <authorList>
            <person name="Holochova P."/>
            <person name="Sedlacek I."/>
            <person name="Kralova S."/>
            <person name="Maslanova I."/>
            <person name="Busse H.-J."/>
            <person name="Stankova E."/>
            <person name="Vrbovska V."/>
            <person name="Kovarovic V."/>
            <person name="Bartak M."/>
            <person name="Svec P."/>
            <person name="Pantucek R."/>
        </authorList>
    </citation>
    <scope>NUCLEOTIDE SEQUENCE [LARGE SCALE GENOMIC DNA]</scope>
    <source>
        <strain evidence="2 3">CCM 8695</strain>
    </source>
</reference>
<evidence type="ECO:0000313" key="2">
    <source>
        <dbReference type="EMBL" id="NHZ78774.1"/>
    </source>
</evidence>
<dbReference type="RefSeq" id="WP_167085756.1">
    <property type="nucleotide sequence ID" value="NZ_WHJG01000004.1"/>
</dbReference>
<gene>
    <name evidence="2" type="ORF">F2P44_05700</name>
</gene>
<evidence type="ECO:0000313" key="3">
    <source>
        <dbReference type="Proteomes" id="UP000621455"/>
    </source>
</evidence>